<protein>
    <submittedName>
        <fullName evidence="2">Uncharacterized protein</fullName>
    </submittedName>
</protein>
<accession>A0ABT1YEL5</accession>
<dbReference type="EMBL" id="JANQBD010000006">
    <property type="protein sequence ID" value="MCR8631629.1"/>
    <property type="molecule type" value="Genomic_DNA"/>
</dbReference>
<proteinExistence type="predicted"/>
<keyword evidence="1" id="KW-1133">Transmembrane helix</keyword>
<dbReference type="RefSeq" id="WP_258213220.1">
    <property type="nucleotide sequence ID" value="NZ_JANQBD010000006.1"/>
</dbReference>
<feature type="transmembrane region" description="Helical" evidence="1">
    <location>
        <begin position="124"/>
        <end position="141"/>
    </location>
</feature>
<reference evidence="2 3" key="1">
    <citation type="submission" date="2022-08" db="EMBL/GenBank/DDBJ databases">
        <title>Paenibacillus endoradicis sp. nov., Paenibacillus radicibacter sp. nov and Paenibacillus pararadicis sp. nov., three cold-adapted plant growth-promoting bacteria isolated from root of Larix gmelinii in Great Khingan.</title>
        <authorList>
            <person name="Xue H."/>
        </authorList>
    </citation>
    <scope>NUCLEOTIDE SEQUENCE [LARGE SCALE GENOMIC DNA]</scope>
    <source>
        <strain evidence="2 3">N5-1-1-5</strain>
    </source>
</reference>
<keyword evidence="1" id="KW-0812">Transmembrane</keyword>
<feature type="transmembrane region" description="Helical" evidence="1">
    <location>
        <begin position="37"/>
        <end position="57"/>
    </location>
</feature>
<sequence>MARITGWLGFIALLAGAVRMLMTPASLIWGTDSLPELAAGYAGCVLMAIGSIGLMLGQSQKAGIWGFIGSLLMAVGNIFTSSLVWTTLFKTITEPSQTFLMINNIVMLLGFVIFSLISIRVNVYPRWASILLLVSPLISMIPMFGDYFALMWGLAYVAFGYQIWKART</sequence>
<comment type="caution">
    <text evidence="2">The sequence shown here is derived from an EMBL/GenBank/DDBJ whole genome shotgun (WGS) entry which is preliminary data.</text>
</comment>
<evidence type="ECO:0000313" key="3">
    <source>
        <dbReference type="Proteomes" id="UP001300012"/>
    </source>
</evidence>
<organism evidence="2 3">
    <name type="scientific">Paenibacillus radicis</name>
    <name type="common">ex Xue et al. 2023</name>
    <dbReference type="NCBI Taxonomy" id="2972489"/>
    <lineage>
        <taxon>Bacteria</taxon>
        <taxon>Bacillati</taxon>
        <taxon>Bacillota</taxon>
        <taxon>Bacilli</taxon>
        <taxon>Bacillales</taxon>
        <taxon>Paenibacillaceae</taxon>
        <taxon>Paenibacillus</taxon>
    </lineage>
</organism>
<dbReference type="Proteomes" id="UP001300012">
    <property type="component" value="Unassembled WGS sequence"/>
</dbReference>
<keyword evidence="3" id="KW-1185">Reference proteome</keyword>
<evidence type="ECO:0000256" key="1">
    <source>
        <dbReference type="SAM" id="Phobius"/>
    </source>
</evidence>
<feature type="transmembrane region" description="Helical" evidence="1">
    <location>
        <begin position="98"/>
        <end position="117"/>
    </location>
</feature>
<name>A0ABT1YEL5_9BACL</name>
<evidence type="ECO:0000313" key="2">
    <source>
        <dbReference type="EMBL" id="MCR8631629.1"/>
    </source>
</evidence>
<keyword evidence="1" id="KW-0472">Membrane</keyword>
<feature type="transmembrane region" description="Helical" evidence="1">
    <location>
        <begin position="64"/>
        <end position="86"/>
    </location>
</feature>
<gene>
    <name evidence="2" type="ORF">NV381_10485</name>
</gene>